<evidence type="ECO:0000256" key="2">
    <source>
        <dbReference type="ARBA" id="ARBA00023002"/>
    </source>
</evidence>
<feature type="domain" description="D-isomer specific 2-hydroxyacid dehydrogenase catalytic" evidence="5">
    <location>
        <begin position="9"/>
        <end position="315"/>
    </location>
</feature>
<dbReference type="GO" id="GO:0051287">
    <property type="term" value="F:NAD binding"/>
    <property type="evidence" value="ECO:0007669"/>
    <property type="project" value="InterPro"/>
</dbReference>
<evidence type="ECO:0000259" key="6">
    <source>
        <dbReference type="Pfam" id="PF02826"/>
    </source>
</evidence>
<dbReference type="RefSeq" id="WP_150087286.1">
    <property type="nucleotide sequence ID" value="NZ_VWSF01000003.1"/>
</dbReference>
<accession>A0A5M6DPM8</accession>
<protein>
    <submittedName>
        <fullName evidence="7">Phosphoglycerate dehydrogenase</fullName>
    </submittedName>
</protein>
<dbReference type="Pfam" id="PF02826">
    <property type="entry name" value="2-Hacid_dh_C"/>
    <property type="match status" value="1"/>
</dbReference>
<dbReference type="AlphaFoldDB" id="A0A5M6DPM8"/>
<dbReference type="SUPFAM" id="SSF52283">
    <property type="entry name" value="Formate/glycerate dehydrogenase catalytic domain-like"/>
    <property type="match status" value="1"/>
</dbReference>
<evidence type="ECO:0000259" key="5">
    <source>
        <dbReference type="Pfam" id="PF00389"/>
    </source>
</evidence>
<dbReference type="Pfam" id="PF00389">
    <property type="entry name" value="2-Hacid_dh"/>
    <property type="match status" value="1"/>
</dbReference>
<organism evidence="7 8">
    <name type="scientific">Adhaeribacter rhizoryzae</name>
    <dbReference type="NCBI Taxonomy" id="2607907"/>
    <lineage>
        <taxon>Bacteria</taxon>
        <taxon>Pseudomonadati</taxon>
        <taxon>Bacteroidota</taxon>
        <taxon>Cytophagia</taxon>
        <taxon>Cytophagales</taxon>
        <taxon>Hymenobacteraceae</taxon>
        <taxon>Adhaeribacter</taxon>
    </lineage>
</organism>
<gene>
    <name evidence="7" type="ORF">F0145_05325</name>
</gene>
<dbReference type="InterPro" id="IPR006139">
    <property type="entry name" value="D-isomer_2_OHA_DH_cat_dom"/>
</dbReference>
<evidence type="ECO:0000256" key="3">
    <source>
        <dbReference type="ARBA" id="ARBA00023027"/>
    </source>
</evidence>
<keyword evidence="2 4" id="KW-0560">Oxidoreductase</keyword>
<dbReference type="Gene3D" id="3.40.50.720">
    <property type="entry name" value="NAD(P)-binding Rossmann-like Domain"/>
    <property type="match status" value="2"/>
</dbReference>
<dbReference type="GO" id="GO:0016616">
    <property type="term" value="F:oxidoreductase activity, acting on the CH-OH group of donors, NAD or NADP as acceptor"/>
    <property type="evidence" value="ECO:0007669"/>
    <property type="project" value="InterPro"/>
</dbReference>
<evidence type="ECO:0000256" key="4">
    <source>
        <dbReference type="RuleBase" id="RU003719"/>
    </source>
</evidence>
<comment type="similarity">
    <text evidence="1 4">Belongs to the D-isomer specific 2-hydroxyacid dehydrogenase family.</text>
</comment>
<keyword evidence="3" id="KW-0520">NAD</keyword>
<reference evidence="7 8" key="1">
    <citation type="submission" date="2019-09" db="EMBL/GenBank/DDBJ databases">
        <title>Genome sequence and assembly of Adhaeribacter sp.</title>
        <authorList>
            <person name="Chhetri G."/>
        </authorList>
    </citation>
    <scope>NUCLEOTIDE SEQUENCE [LARGE SCALE GENOMIC DNA]</scope>
    <source>
        <strain evidence="7 8">DK36</strain>
    </source>
</reference>
<dbReference type="PANTHER" id="PTHR42789">
    <property type="entry name" value="D-ISOMER SPECIFIC 2-HYDROXYACID DEHYDROGENASE FAMILY PROTEIN (AFU_ORTHOLOGUE AFUA_6G10090)"/>
    <property type="match status" value="1"/>
</dbReference>
<dbReference type="SUPFAM" id="SSF51735">
    <property type="entry name" value="NAD(P)-binding Rossmann-fold domains"/>
    <property type="match status" value="1"/>
</dbReference>
<evidence type="ECO:0000256" key="1">
    <source>
        <dbReference type="ARBA" id="ARBA00005854"/>
    </source>
</evidence>
<dbReference type="EMBL" id="VWSF01000003">
    <property type="protein sequence ID" value="KAA5548150.1"/>
    <property type="molecule type" value="Genomic_DNA"/>
</dbReference>
<name>A0A5M6DPM8_9BACT</name>
<proteinExistence type="inferred from homology"/>
<feature type="domain" description="D-isomer specific 2-hydroxyacid dehydrogenase NAD-binding" evidence="6">
    <location>
        <begin position="110"/>
        <end position="291"/>
    </location>
</feature>
<evidence type="ECO:0000313" key="7">
    <source>
        <dbReference type="EMBL" id="KAA5548150.1"/>
    </source>
</evidence>
<dbReference type="Proteomes" id="UP000323426">
    <property type="component" value="Unassembled WGS sequence"/>
</dbReference>
<dbReference type="InterPro" id="IPR006140">
    <property type="entry name" value="D-isomer_DH_NAD-bd"/>
</dbReference>
<dbReference type="InterPro" id="IPR050857">
    <property type="entry name" value="D-2-hydroxyacid_DH"/>
</dbReference>
<evidence type="ECO:0000313" key="8">
    <source>
        <dbReference type="Proteomes" id="UP000323426"/>
    </source>
</evidence>
<dbReference type="PANTHER" id="PTHR42789:SF1">
    <property type="entry name" value="D-ISOMER SPECIFIC 2-HYDROXYACID DEHYDROGENASE FAMILY PROTEIN (AFU_ORTHOLOGUE AFUA_6G10090)"/>
    <property type="match status" value="1"/>
</dbReference>
<dbReference type="InterPro" id="IPR029753">
    <property type="entry name" value="D-isomer_DH_CS"/>
</dbReference>
<comment type="caution">
    <text evidence="7">The sequence shown here is derived from an EMBL/GenBank/DDBJ whole genome shotgun (WGS) entry which is preliminary data.</text>
</comment>
<dbReference type="InterPro" id="IPR036291">
    <property type="entry name" value="NAD(P)-bd_dom_sf"/>
</dbReference>
<keyword evidence="8" id="KW-1185">Reference proteome</keyword>
<sequence length="319" mass="35517">MTPPKFSCLIIDLMHPTIEPMLEAIGVAVDYRPEIKKDEIKEILPAYDGLLVRSKIKVNAEILANADRLKFVARAGAGVDNIDEASLAQKNIALINAPEGNKDAVGEFTLGLLLALFRNVVKADKEVRAYQWLREANRGEEIMGKTIGLIGYGHMGRAFARRLAGFNCEVLAYDKDDGLAADEFARLVPLTEIFAKADVVSLHIPYIPENKHFANEAFFNSFSKKIWLINTARGEIINQTDLVKYLNTGKVRGAALDVLENEKLLTLTETQKRNFDFLAAADNVILTPHIGGWSHQSYVKINEVLVQKIKELLQQTDAD</sequence>
<dbReference type="PROSITE" id="PS00670">
    <property type="entry name" value="D_2_HYDROXYACID_DH_2"/>
    <property type="match status" value="1"/>
</dbReference>